<protein>
    <submittedName>
        <fullName evidence="1">Uncharacterized protein</fullName>
    </submittedName>
</protein>
<organism evidence="1 2">
    <name type="scientific">Pseudoalteromonas luteoviolacea</name>
    <dbReference type="NCBI Taxonomy" id="43657"/>
    <lineage>
        <taxon>Bacteria</taxon>
        <taxon>Pseudomonadati</taxon>
        <taxon>Pseudomonadota</taxon>
        <taxon>Gammaproteobacteria</taxon>
        <taxon>Alteromonadales</taxon>
        <taxon>Pseudoalteromonadaceae</taxon>
        <taxon>Pseudoalteromonas</taxon>
    </lineage>
</organism>
<evidence type="ECO:0000313" key="1">
    <source>
        <dbReference type="EMBL" id="KID56164.1"/>
    </source>
</evidence>
<gene>
    <name evidence="1" type="ORF">JF50_17955</name>
</gene>
<dbReference type="AlphaFoldDB" id="A0A0C1MGZ1"/>
<sequence>MTISGNAELLFHVKYLYDFIIACILSGDTPAFIIKTFLFDFIISIKNVENSDNGQPLPLSKKLSVKTNSPISEFSIPSFTFK</sequence>
<dbReference type="Proteomes" id="UP000031327">
    <property type="component" value="Unassembled WGS sequence"/>
</dbReference>
<dbReference type="EMBL" id="JWIC01000007">
    <property type="protein sequence ID" value="KID56164.1"/>
    <property type="molecule type" value="Genomic_DNA"/>
</dbReference>
<comment type="caution">
    <text evidence="1">The sequence shown here is derived from an EMBL/GenBank/DDBJ whole genome shotgun (WGS) entry which is preliminary data.</text>
</comment>
<reference evidence="1 2" key="1">
    <citation type="submission" date="2014-12" db="EMBL/GenBank/DDBJ databases">
        <title>Draft Genome Sequence of Pseudoalteromonas luteoviolacea HI1.</title>
        <authorList>
            <person name="Asahina A.Y."/>
            <person name="Hadfield M.G."/>
        </authorList>
    </citation>
    <scope>NUCLEOTIDE SEQUENCE [LARGE SCALE GENOMIC DNA]</scope>
    <source>
        <strain evidence="1 2">HI1</strain>
    </source>
</reference>
<proteinExistence type="predicted"/>
<name>A0A0C1MGZ1_9GAMM</name>
<accession>A0A0C1MGZ1</accession>
<evidence type="ECO:0000313" key="2">
    <source>
        <dbReference type="Proteomes" id="UP000031327"/>
    </source>
</evidence>